<feature type="compositionally biased region" description="Low complexity" evidence="1">
    <location>
        <begin position="560"/>
        <end position="610"/>
    </location>
</feature>
<evidence type="ECO:0000313" key="2">
    <source>
        <dbReference type="EMBL" id="KAK7194747.1"/>
    </source>
</evidence>
<gene>
    <name evidence="2" type="ORF">NESM_000394700</name>
</gene>
<accession>A0AAW0EL04</accession>
<protein>
    <submittedName>
        <fullName evidence="2">Uncharacterized protein</fullName>
    </submittedName>
</protein>
<sequence length="673" mass="68303">MQRGVNDVLTPWSAPRILQIMEAASVSRTAAGSGSPPEDSAVDLESLLRLSNELPDIAARVMVAPLFSQRPLVELRHAGPAPRAPPASMTYPDAHHMCTVSLAPRQGATTPDSQRNGESTSLMAPESLVPHPSERRSAAAAELEEVAFAAEFAEPCIRGSFPDVAAAVHHVLEGADNSTPSHSASEHGTLDALHAALRRLLELPSVTHAAAPVQSASAPIPTCGRAPGSSLRLNLAQPLPSAAATTASPSRVLGSIPPPSLVPIDFRGPPGHRLFDQGCVAHTFSASEREELLCTICADPPPLRVFSGAELEARRQAEDPGDRPASAPAPAGLAGLAAAAALSLESSRAPNTESRRADGGVGGGDDHGDDDDWSPSSGWSSHSGSGEPGDGAAKDGGAPAQDEAKTGVRVDGGAEEDGHASLAPAALGPVAATAASSSSPSVAPQLAPAGPTRTWVGDDGDLVLENGRVTVRKRKIRVVKNPPPPPPLPTVVSSPLGYTPDRTLILRVAPVGGLHSSAAVTAVQDGAKPSDEAGPSAVQTEAQGPHVKRTWTAGAKRSRGAAARSLASDDIDGTATTSKSAEGAGAAGATGPAKSASSTAGAKGAAPPSTEEVLQLIAALRVPETLRRALLIGVVAPPITDASPEHSPASVKDEEQDGVEEEEHATGDDGVDH</sequence>
<evidence type="ECO:0000256" key="1">
    <source>
        <dbReference type="SAM" id="MobiDB-lite"/>
    </source>
</evidence>
<feature type="compositionally biased region" description="Polar residues" evidence="1">
    <location>
        <begin position="107"/>
        <end position="122"/>
    </location>
</feature>
<reference evidence="2 3" key="1">
    <citation type="journal article" date="2021" name="MBio">
        <title>A New Model Trypanosomatid, Novymonas esmeraldas: Genomic Perception of Its 'Candidatus Pandoraea novymonadis' Endosymbiont.</title>
        <authorList>
            <person name="Zakharova A."/>
            <person name="Saura A."/>
            <person name="Butenko A."/>
            <person name="Podesvova L."/>
            <person name="Warmusova S."/>
            <person name="Kostygov A.Y."/>
            <person name="Nenarokova A."/>
            <person name="Lukes J."/>
            <person name="Opperdoes F.R."/>
            <person name="Yurchenko V."/>
        </authorList>
    </citation>
    <scope>NUCLEOTIDE SEQUENCE [LARGE SCALE GENOMIC DNA]</scope>
    <source>
        <strain evidence="2 3">E262AT.01</strain>
    </source>
</reference>
<feature type="region of interest" description="Disordered" evidence="1">
    <location>
        <begin position="522"/>
        <end position="610"/>
    </location>
</feature>
<evidence type="ECO:0000313" key="3">
    <source>
        <dbReference type="Proteomes" id="UP001430356"/>
    </source>
</evidence>
<feature type="compositionally biased region" description="Low complexity" evidence="1">
    <location>
        <begin position="374"/>
        <end position="385"/>
    </location>
</feature>
<feature type="region of interest" description="Disordered" evidence="1">
    <location>
        <begin position="104"/>
        <end position="131"/>
    </location>
</feature>
<organism evidence="2 3">
    <name type="scientific">Novymonas esmeraldas</name>
    <dbReference type="NCBI Taxonomy" id="1808958"/>
    <lineage>
        <taxon>Eukaryota</taxon>
        <taxon>Discoba</taxon>
        <taxon>Euglenozoa</taxon>
        <taxon>Kinetoplastea</taxon>
        <taxon>Metakinetoplastina</taxon>
        <taxon>Trypanosomatida</taxon>
        <taxon>Trypanosomatidae</taxon>
        <taxon>Novymonas</taxon>
    </lineage>
</organism>
<comment type="caution">
    <text evidence="2">The sequence shown here is derived from an EMBL/GenBank/DDBJ whole genome shotgun (WGS) entry which is preliminary data.</text>
</comment>
<feature type="compositionally biased region" description="Basic and acidic residues" evidence="1">
    <location>
        <begin position="664"/>
        <end position="673"/>
    </location>
</feature>
<name>A0AAW0EL04_9TRYP</name>
<feature type="compositionally biased region" description="Low complexity" evidence="1">
    <location>
        <begin position="420"/>
        <end position="449"/>
    </location>
</feature>
<dbReference type="AlphaFoldDB" id="A0AAW0EL04"/>
<feature type="region of interest" description="Disordered" evidence="1">
    <location>
        <begin position="345"/>
        <end position="459"/>
    </location>
</feature>
<dbReference type="Proteomes" id="UP001430356">
    <property type="component" value="Unassembled WGS sequence"/>
</dbReference>
<proteinExistence type="predicted"/>
<feature type="compositionally biased region" description="Acidic residues" evidence="1">
    <location>
        <begin position="654"/>
        <end position="663"/>
    </location>
</feature>
<keyword evidence="3" id="KW-1185">Reference proteome</keyword>
<feature type="region of interest" description="Disordered" evidence="1">
    <location>
        <begin position="636"/>
        <end position="673"/>
    </location>
</feature>
<dbReference type="EMBL" id="JAECZO010000041">
    <property type="protein sequence ID" value="KAK7194747.1"/>
    <property type="molecule type" value="Genomic_DNA"/>
</dbReference>